<keyword evidence="1 3" id="KW-0597">Phosphoprotein</keyword>
<dbReference type="PROSITE" id="PS50110">
    <property type="entry name" value="RESPONSE_REGULATORY"/>
    <property type="match status" value="1"/>
</dbReference>
<dbReference type="InterPro" id="IPR011006">
    <property type="entry name" value="CheY-like_superfamily"/>
</dbReference>
<sequence length="572" mass="63310">MSDGAPNGADINRVILESSCDALGIAVLVCSRDDTILFASRTMLQFFPVPAEALMPGARLRDFLGAVYDTGVRPGTVPENSRRRTNREEWIAEHMALHWRERYESVERAGRTRWVSMRKRRLSSGMGILSISDVSDQKKRDEQLQTDLERVELTEQILDAQPNPICVKDRNLNYIAVNKAFCLIHDLAQDAILGRSAWDLVESDLAERFEQSDRTVLETGKPFSQAEHIVRADGSDLWVLTRKYRVGMPGRHFVVTCMNDVTDIAVWYQGGEEPSGEVTLQIRDYSIFAAAQNFYDPFRALNVQQLVEAGSMIETLPARGLRVLLATDDRALEERLVARLRGSGLDACAVRDVDELHAFCAAVDEAGLKLDILLLDAAFPERQKIAAGWRDSPILPVSADQDGAAVLAEVFRVCSERAGAALQPEWSLSFEAEEIAPPPPAPQVDVLVAEDNQINQFVFTQILEGLGVSHRIAANGREAVELWHELQPALVLMDVSMPVMNGFDATVAIRSAEKGRAQKTPIIGVTAQALDIDLQQCKACGMDDHIMKPVSPDMIEAVLRKFMPVKAVRTAG</sequence>
<dbReference type="EMBL" id="CP098807">
    <property type="protein sequence ID" value="USJ23834.1"/>
    <property type="molecule type" value="Genomic_DNA"/>
</dbReference>
<dbReference type="SMART" id="SM00091">
    <property type="entry name" value="PAS"/>
    <property type="match status" value="2"/>
</dbReference>
<dbReference type="PANTHER" id="PTHR45339">
    <property type="entry name" value="HYBRID SIGNAL TRANSDUCTION HISTIDINE KINASE J"/>
    <property type="match status" value="1"/>
</dbReference>
<dbReference type="InterPro" id="IPR035965">
    <property type="entry name" value="PAS-like_dom_sf"/>
</dbReference>
<evidence type="ECO:0000256" key="3">
    <source>
        <dbReference type="PROSITE-ProRule" id="PRU00169"/>
    </source>
</evidence>
<evidence type="ECO:0000256" key="1">
    <source>
        <dbReference type="ARBA" id="ARBA00022553"/>
    </source>
</evidence>
<dbReference type="InterPro" id="IPR000014">
    <property type="entry name" value="PAS"/>
</dbReference>
<feature type="modified residue" description="4-aspartylphosphate" evidence="3">
    <location>
        <position position="494"/>
    </location>
</feature>
<dbReference type="GO" id="GO:0000160">
    <property type="term" value="P:phosphorelay signal transduction system"/>
    <property type="evidence" value="ECO:0007669"/>
    <property type="project" value="UniProtKB-KW"/>
</dbReference>
<dbReference type="Gene3D" id="3.30.450.20">
    <property type="entry name" value="PAS domain"/>
    <property type="match status" value="2"/>
</dbReference>
<evidence type="ECO:0000259" key="4">
    <source>
        <dbReference type="PROSITE" id="PS50110"/>
    </source>
</evidence>
<dbReference type="OrthoDB" id="8274118at2"/>
<dbReference type="PANTHER" id="PTHR45339:SF1">
    <property type="entry name" value="HYBRID SIGNAL TRANSDUCTION HISTIDINE KINASE J"/>
    <property type="match status" value="1"/>
</dbReference>
<gene>
    <name evidence="5" type="ORF">NE863_02220</name>
</gene>
<name>A0A9Q8YA35_ENSAD</name>
<dbReference type="CDD" id="cd00130">
    <property type="entry name" value="PAS"/>
    <property type="match status" value="1"/>
</dbReference>
<protein>
    <submittedName>
        <fullName evidence="5">Response regulator</fullName>
    </submittedName>
</protein>
<dbReference type="CDD" id="cd17546">
    <property type="entry name" value="REC_hyHK_CKI1_RcsC-like"/>
    <property type="match status" value="1"/>
</dbReference>
<dbReference type="SMART" id="SM00448">
    <property type="entry name" value="REC"/>
    <property type="match status" value="1"/>
</dbReference>
<evidence type="ECO:0000313" key="6">
    <source>
        <dbReference type="Proteomes" id="UP001055460"/>
    </source>
</evidence>
<dbReference type="Proteomes" id="UP001055460">
    <property type="component" value="Chromosome"/>
</dbReference>
<dbReference type="Gene3D" id="3.40.50.2300">
    <property type="match status" value="1"/>
</dbReference>
<proteinExistence type="predicted"/>
<dbReference type="NCBIfam" id="TIGR00229">
    <property type="entry name" value="sensory_box"/>
    <property type="match status" value="1"/>
</dbReference>
<reference evidence="5" key="1">
    <citation type="submission" date="2022-06" db="EMBL/GenBank/DDBJ databases">
        <title>Physiological and biochemical characterization and genomic elucidation of a strain of the genus Ensifer adhaerens M8 that combines arsenic oxidation and chromium reduction.</title>
        <authorList>
            <person name="Li X."/>
            <person name="Yu c."/>
        </authorList>
    </citation>
    <scope>NUCLEOTIDE SEQUENCE</scope>
    <source>
        <strain evidence="5">M8</strain>
    </source>
</reference>
<accession>A0A9Q8YA35</accession>
<dbReference type="Pfam" id="PF00072">
    <property type="entry name" value="Response_reg"/>
    <property type="match status" value="1"/>
</dbReference>
<dbReference type="SUPFAM" id="SSF55785">
    <property type="entry name" value="PYP-like sensor domain (PAS domain)"/>
    <property type="match status" value="1"/>
</dbReference>
<dbReference type="AlphaFoldDB" id="A0A9Q8YA35"/>
<dbReference type="SUPFAM" id="SSF52172">
    <property type="entry name" value="CheY-like"/>
    <property type="match status" value="1"/>
</dbReference>
<feature type="domain" description="Response regulatory" evidence="4">
    <location>
        <begin position="445"/>
        <end position="563"/>
    </location>
</feature>
<evidence type="ECO:0000256" key="2">
    <source>
        <dbReference type="ARBA" id="ARBA00023012"/>
    </source>
</evidence>
<dbReference type="Pfam" id="PF08448">
    <property type="entry name" value="PAS_4"/>
    <property type="match status" value="1"/>
</dbReference>
<dbReference type="InterPro" id="IPR013656">
    <property type="entry name" value="PAS_4"/>
</dbReference>
<dbReference type="InterPro" id="IPR001789">
    <property type="entry name" value="Sig_transdc_resp-reg_receiver"/>
</dbReference>
<keyword evidence="2" id="KW-0902">Two-component regulatory system</keyword>
<evidence type="ECO:0000313" key="5">
    <source>
        <dbReference type="EMBL" id="USJ23834.1"/>
    </source>
</evidence>
<dbReference type="RefSeq" id="WP_110818506.1">
    <property type="nucleotide sequence ID" value="NZ_CP098807.1"/>
</dbReference>
<organism evidence="5 6">
    <name type="scientific">Ensifer adhaerens</name>
    <name type="common">Sinorhizobium morelense</name>
    <dbReference type="NCBI Taxonomy" id="106592"/>
    <lineage>
        <taxon>Bacteria</taxon>
        <taxon>Pseudomonadati</taxon>
        <taxon>Pseudomonadota</taxon>
        <taxon>Alphaproteobacteria</taxon>
        <taxon>Hyphomicrobiales</taxon>
        <taxon>Rhizobiaceae</taxon>
        <taxon>Sinorhizobium/Ensifer group</taxon>
        <taxon>Ensifer</taxon>
    </lineage>
</organism>